<dbReference type="Proteomes" id="UP001150538">
    <property type="component" value="Unassembled WGS sequence"/>
</dbReference>
<protein>
    <submittedName>
        <fullName evidence="3">Uncharacterized protein</fullName>
    </submittedName>
</protein>
<evidence type="ECO:0000313" key="3">
    <source>
        <dbReference type="EMBL" id="KAJ1921519.1"/>
    </source>
</evidence>
<evidence type="ECO:0000256" key="1">
    <source>
        <dbReference type="SAM" id="Coils"/>
    </source>
</evidence>
<accession>A0A9W8A2H1</accession>
<feature type="region of interest" description="Disordered" evidence="2">
    <location>
        <begin position="157"/>
        <end position="178"/>
    </location>
</feature>
<proteinExistence type="predicted"/>
<dbReference type="AlphaFoldDB" id="A0A9W8A2H1"/>
<feature type="region of interest" description="Disordered" evidence="2">
    <location>
        <begin position="209"/>
        <end position="319"/>
    </location>
</feature>
<evidence type="ECO:0000256" key="2">
    <source>
        <dbReference type="SAM" id="MobiDB-lite"/>
    </source>
</evidence>
<keyword evidence="4" id="KW-1185">Reference proteome</keyword>
<reference evidence="3" key="1">
    <citation type="submission" date="2022-07" db="EMBL/GenBank/DDBJ databases">
        <title>Phylogenomic reconstructions and comparative analyses of Kickxellomycotina fungi.</title>
        <authorList>
            <person name="Reynolds N.K."/>
            <person name="Stajich J.E."/>
            <person name="Barry K."/>
            <person name="Grigoriev I.V."/>
            <person name="Crous P."/>
            <person name="Smith M.E."/>
        </authorList>
    </citation>
    <scope>NUCLEOTIDE SEQUENCE</scope>
    <source>
        <strain evidence="3">NBRC 100468</strain>
    </source>
</reference>
<feature type="compositionally biased region" description="Pro residues" evidence="2">
    <location>
        <begin position="164"/>
        <end position="175"/>
    </location>
</feature>
<dbReference type="EMBL" id="JANBPU010000004">
    <property type="protein sequence ID" value="KAJ1921519.1"/>
    <property type="molecule type" value="Genomic_DNA"/>
</dbReference>
<comment type="caution">
    <text evidence="3">The sequence shown here is derived from an EMBL/GenBank/DDBJ whole genome shotgun (WGS) entry which is preliminary data.</text>
</comment>
<keyword evidence="1" id="KW-0175">Coiled coil</keyword>
<organism evidence="3 4">
    <name type="scientific">Mycoemilia scoparia</name>
    <dbReference type="NCBI Taxonomy" id="417184"/>
    <lineage>
        <taxon>Eukaryota</taxon>
        <taxon>Fungi</taxon>
        <taxon>Fungi incertae sedis</taxon>
        <taxon>Zoopagomycota</taxon>
        <taxon>Kickxellomycotina</taxon>
        <taxon>Kickxellomycetes</taxon>
        <taxon>Kickxellales</taxon>
        <taxon>Kickxellaceae</taxon>
        <taxon>Mycoemilia</taxon>
    </lineage>
</organism>
<feature type="coiled-coil region" evidence="1">
    <location>
        <begin position="56"/>
        <end position="83"/>
    </location>
</feature>
<feature type="compositionally biased region" description="Basic residues" evidence="2">
    <location>
        <begin position="271"/>
        <end position="287"/>
    </location>
</feature>
<evidence type="ECO:0000313" key="4">
    <source>
        <dbReference type="Proteomes" id="UP001150538"/>
    </source>
</evidence>
<gene>
    <name evidence="3" type="ORF">H4219_000556</name>
</gene>
<sequence>MESEDGATHDEGFGNILESLIKHDKEKTQQIYRLKKELSKTKVEYESSISKISGLKRQHKRERFNLESRINELEMEVKRLKTIFQERHQTNMKEQSNNIEQVNIVNSKSKNTEHNKKNHILSSPVLLHINSLEEVFDDNPGENEQRPHIQTTFETTNPTIVLPPSSPPPLQPPQPSRNRDAHIILSQETQMSSDIEGSMDIRIGGSLNRHQRSTHNEGNSSQRIPSPPPNPNSRYSIPINGLHDFKKPINSVKSNNGSSGGKGSETPKSMGKSRSKTPGSCKRKKVSNKAMDNYDNAKTIDMLPETPPGFWDLDFPDHH</sequence>
<name>A0A9W8A2H1_9FUNG</name>